<evidence type="ECO:0000313" key="4">
    <source>
        <dbReference type="Proteomes" id="UP001430804"/>
    </source>
</evidence>
<dbReference type="Pfam" id="PF08299">
    <property type="entry name" value="Bac_DnaA_C"/>
    <property type="match status" value="1"/>
</dbReference>
<dbReference type="InterPro" id="IPR013159">
    <property type="entry name" value="DnaA_C"/>
</dbReference>
<evidence type="ECO:0000313" key="3">
    <source>
        <dbReference type="EMBL" id="MBW3095656.1"/>
    </source>
</evidence>
<evidence type="ECO:0000256" key="1">
    <source>
        <dbReference type="SAM" id="MobiDB-lite"/>
    </source>
</evidence>
<protein>
    <recommendedName>
        <fullName evidence="2">Chromosomal replication initiator DnaA C-terminal domain-containing protein</fullName>
    </recommendedName>
</protein>
<dbReference type="SMART" id="SM00760">
    <property type="entry name" value="Bac_DnaA_C"/>
    <property type="match status" value="1"/>
</dbReference>
<gene>
    <name evidence="3" type="ORF">KY465_00020</name>
</gene>
<dbReference type="EMBL" id="JAHWQX010000001">
    <property type="protein sequence ID" value="MBW3095656.1"/>
    <property type="molecule type" value="Genomic_DNA"/>
</dbReference>
<name>A0ABS6WI77_9HYPH</name>
<feature type="region of interest" description="Disordered" evidence="1">
    <location>
        <begin position="1"/>
        <end position="69"/>
    </location>
</feature>
<sequence length="168" mass="19844">MEFTATDARDYRPGYNPEFLARAREKNKRREREKAARIHRELLAKAKEEARREREERARAEREQEAEQRRIEEATQIMAKAGNRYEPIIDITPQLMVKEIIVEVAERFGFAPREIVGRSRYKPLTRARQAAMAEVYLHRPDMSLPQIGRFFNRDHTTVLHALKVMGLK</sequence>
<dbReference type="CDD" id="cd06571">
    <property type="entry name" value="Bac_DnaA_C"/>
    <property type="match status" value="1"/>
</dbReference>
<proteinExistence type="predicted"/>
<dbReference type="PANTHER" id="PTHR30050">
    <property type="entry name" value="CHROMOSOMAL REPLICATION INITIATOR PROTEIN DNAA"/>
    <property type="match status" value="1"/>
</dbReference>
<dbReference type="PANTHER" id="PTHR30050:SF4">
    <property type="entry name" value="ATP-BINDING PROTEIN RV3427C IN INSERTION SEQUENCE-RELATED"/>
    <property type="match status" value="1"/>
</dbReference>
<dbReference type="Proteomes" id="UP001430804">
    <property type="component" value="Unassembled WGS sequence"/>
</dbReference>
<feature type="compositionally biased region" description="Basic and acidic residues" evidence="1">
    <location>
        <begin position="21"/>
        <end position="69"/>
    </location>
</feature>
<comment type="caution">
    <text evidence="3">The sequence shown here is derived from an EMBL/GenBank/DDBJ whole genome shotgun (WGS) entry which is preliminary data.</text>
</comment>
<feature type="domain" description="Chromosomal replication initiator DnaA C-terminal" evidence="2">
    <location>
        <begin position="96"/>
        <end position="165"/>
    </location>
</feature>
<keyword evidence="4" id="KW-1185">Reference proteome</keyword>
<evidence type="ECO:0000259" key="2">
    <source>
        <dbReference type="SMART" id="SM00760"/>
    </source>
</evidence>
<accession>A0ABS6WI77</accession>
<organism evidence="3 4">
    <name type="scientific">Pseudohoeflea coraliihabitans</name>
    <dbReference type="NCBI Taxonomy" id="2860393"/>
    <lineage>
        <taxon>Bacteria</taxon>
        <taxon>Pseudomonadati</taxon>
        <taxon>Pseudomonadota</taxon>
        <taxon>Alphaproteobacteria</taxon>
        <taxon>Hyphomicrobiales</taxon>
        <taxon>Rhizobiaceae</taxon>
        <taxon>Pseudohoeflea</taxon>
    </lineage>
</organism>
<reference evidence="3" key="1">
    <citation type="submission" date="2021-07" db="EMBL/GenBank/DDBJ databases">
        <title>Pseudohoeflea marina sp. nov. a polyhydroxyalcanoate-producing bacterium.</title>
        <authorList>
            <person name="Zheng W."/>
            <person name="Yu S."/>
            <person name="Huang Y."/>
        </authorList>
    </citation>
    <scope>NUCLEOTIDE SEQUENCE</scope>
    <source>
        <strain evidence="3">DP4N28-3</strain>
    </source>
</reference>
<dbReference type="RefSeq" id="WP_219157005.1">
    <property type="nucleotide sequence ID" value="NZ_JAHWQX010000001.1"/>
</dbReference>